<evidence type="ECO:0000256" key="6">
    <source>
        <dbReference type="ARBA" id="ARBA00023136"/>
    </source>
</evidence>
<dbReference type="InterPro" id="IPR036942">
    <property type="entry name" value="Beta-barrel_TonB_sf"/>
</dbReference>
<evidence type="ECO:0000259" key="10">
    <source>
        <dbReference type="Pfam" id="PF00593"/>
    </source>
</evidence>
<evidence type="ECO:0000313" key="12">
    <source>
        <dbReference type="EMBL" id="AKP51790.1"/>
    </source>
</evidence>
<dbReference type="NCBIfam" id="TIGR04057">
    <property type="entry name" value="SusC_RagA_signa"/>
    <property type="match status" value="1"/>
</dbReference>
<evidence type="ECO:0000256" key="1">
    <source>
        <dbReference type="ARBA" id="ARBA00004571"/>
    </source>
</evidence>
<dbReference type="InterPro" id="IPR023996">
    <property type="entry name" value="TonB-dep_OMP_SusC/RagA"/>
</dbReference>
<dbReference type="InterPro" id="IPR037066">
    <property type="entry name" value="Plug_dom_sf"/>
</dbReference>
<proteinExistence type="inferred from homology"/>
<sequence>MIEKLYAQWWQSVFMVLLLVSFSTEKSWAQSKDVTGTVYSKEDGSTIPGVNIINLGTATGTVTDMDGKFSISLSGNNTVLKFSAIGFKPQEISIGNQTNIDVNLETALGALDEIIVVGYGEQSREKLTTAVSTVDTKVLENVPLGNAASALQGTVSGVRVQTLSGQPGAAPRIIVRGGTSINDPNGAQPLYVVDGVIRDDIQGINPMDIESMQVLKDAASTAIYGSRASNGVVILTTKTGKAGDTKVTYRYTIGTSQLRKKYDLLSARDYIYYGRLGVAATGEKSPSRLAMLSGSFGFGTGNDLTNNTAYTTQYLTPDNEYKLSEGWESMPDPLDPSKTIIFDGVDWQDVLFRTAVTQDHYLNLSGGTEKATFNIGVGYADMDGTAITTNYKRFTTNMNGRLKVNDRLFVFAGLNFTRSSDNLVYSENSLFERSIATPPTAKYTFEDGTLSPGVNRSLGNPAYHLSRSTNDNTLTLMTLSGGANWEIAPGLSFEPSVSLFSKTNTANTFLMSYLNSPTQLVESRNATGSQTNWEQLQLDAVLNYEKSFAQQHNFTATLGYSMYQRDNYSLYAEGRGAATDLIPTLNASGEPVQVSSSKGKQLILGYFGRANYDFDNKYLVSVSARYDGASNLGSEYKWGFFPGVSAGWNLHNESFWDSPAAIDKFKLRASYGLNGNLGNLGDFQAQGAYSVGGIYQGNAAVEYTTIANPNLKWEQSRTFDVGFDAGLFNNRVTVLFDYYQRVTSNLITTLAMPKLTGFTSILTNLGSLENSGVELEVNFNALETKDWLWNIGFNTSFVKNKILELPENDNENNRIGGLFLYDQELGDYAWKGGLQEGGQIGEMYGYKYQSVFPTDEAAAAAPQDVIMAGPDRTRLGGDVDWLDVDANGVIDTRDRVYMGNIFPKWTGGFSNNVNYKGVNLYLRMDYTTGHTIYNYVRANLDGQFVGNTNMSSNITRSWENQGDVTDVPKFYWADQVAQSNYWRGDPRNVNNGGGSSIHYEKGDYLALRELTISYDYAAEWYRKIGIENVRLNLTGNNLMYFTNFSGLSPEDGGMNRGRFPVPRNIMLGINLSL</sequence>
<dbReference type="NCBIfam" id="TIGR04056">
    <property type="entry name" value="OMP_RagA_SusC"/>
    <property type="match status" value="1"/>
</dbReference>
<dbReference type="GO" id="GO:0009279">
    <property type="term" value="C:cell outer membrane"/>
    <property type="evidence" value="ECO:0007669"/>
    <property type="project" value="UniProtKB-SubCell"/>
</dbReference>
<reference evidence="12 13" key="1">
    <citation type="submission" date="2015-07" db="EMBL/GenBank/DDBJ databases">
        <authorList>
            <person name="Kim K.M."/>
        </authorList>
    </citation>
    <scope>NUCLEOTIDE SEQUENCE [LARGE SCALE GENOMIC DNA]</scope>
    <source>
        <strain evidence="12 13">KCTC 12363</strain>
    </source>
</reference>
<dbReference type="Gene3D" id="2.40.170.20">
    <property type="entry name" value="TonB-dependent receptor, beta-barrel domain"/>
    <property type="match status" value="1"/>
</dbReference>
<organism evidence="12 13">
    <name type="scientific">Cyclobacterium amurskyense</name>
    <dbReference type="NCBI Taxonomy" id="320787"/>
    <lineage>
        <taxon>Bacteria</taxon>
        <taxon>Pseudomonadati</taxon>
        <taxon>Bacteroidota</taxon>
        <taxon>Cytophagia</taxon>
        <taxon>Cytophagales</taxon>
        <taxon>Cyclobacteriaceae</taxon>
        <taxon>Cyclobacterium</taxon>
    </lineage>
</organism>
<dbReference type="InterPro" id="IPR000531">
    <property type="entry name" value="Beta-barrel_TonB"/>
</dbReference>
<dbReference type="KEGG" id="camu:CA2015_2374"/>
<dbReference type="Proteomes" id="UP000036520">
    <property type="component" value="Chromosome"/>
</dbReference>
<dbReference type="OrthoDB" id="9768177at2"/>
<feature type="domain" description="TonB-dependent receptor-like beta-barrel" evidence="10">
    <location>
        <begin position="447"/>
        <end position="816"/>
    </location>
</feature>
<dbReference type="STRING" id="320787.CA2015_2374"/>
<keyword evidence="7 8" id="KW-0998">Cell outer membrane</keyword>
<dbReference type="SUPFAM" id="SSF49464">
    <property type="entry name" value="Carboxypeptidase regulatory domain-like"/>
    <property type="match status" value="1"/>
</dbReference>
<keyword evidence="2 8" id="KW-0813">Transport</keyword>
<keyword evidence="13" id="KW-1185">Reference proteome</keyword>
<evidence type="ECO:0000256" key="9">
    <source>
        <dbReference type="RuleBase" id="RU003357"/>
    </source>
</evidence>
<dbReference type="Pfam" id="PF13715">
    <property type="entry name" value="CarbopepD_reg_2"/>
    <property type="match status" value="1"/>
</dbReference>
<accession>A0A0H4PFE1</accession>
<comment type="subcellular location">
    <subcellularLocation>
        <location evidence="1 8">Cell outer membrane</location>
        <topology evidence="1 8">Multi-pass membrane protein</topology>
    </subcellularLocation>
</comment>
<dbReference type="AlphaFoldDB" id="A0A0H4PFE1"/>
<feature type="domain" description="TonB-dependent receptor plug" evidence="11">
    <location>
        <begin position="125"/>
        <end position="232"/>
    </location>
</feature>
<protein>
    <submittedName>
        <fullName evidence="12">TonB-dependent receptor</fullName>
    </submittedName>
</protein>
<dbReference type="Gene3D" id="2.170.130.10">
    <property type="entry name" value="TonB-dependent receptor, plug domain"/>
    <property type="match status" value="1"/>
</dbReference>
<gene>
    <name evidence="12" type="ORF">CA2015_2374</name>
</gene>
<dbReference type="SUPFAM" id="SSF56935">
    <property type="entry name" value="Porins"/>
    <property type="match status" value="1"/>
</dbReference>
<keyword evidence="5 9" id="KW-0798">TonB box</keyword>
<name>A0A0H4PFE1_9BACT</name>
<keyword evidence="12" id="KW-0675">Receptor</keyword>
<evidence type="ECO:0000256" key="5">
    <source>
        <dbReference type="ARBA" id="ARBA00023077"/>
    </source>
</evidence>
<dbReference type="EMBL" id="CP012040">
    <property type="protein sequence ID" value="AKP51790.1"/>
    <property type="molecule type" value="Genomic_DNA"/>
</dbReference>
<evidence type="ECO:0000256" key="2">
    <source>
        <dbReference type="ARBA" id="ARBA00022448"/>
    </source>
</evidence>
<dbReference type="Pfam" id="PF00593">
    <property type="entry name" value="TonB_dep_Rec_b-barrel"/>
    <property type="match status" value="1"/>
</dbReference>
<dbReference type="InterPro" id="IPR039426">
    <property type="entry name" value="TonB-dep_rcpt-like"/>
</dbReference>
<evidence type="ECO:0000256" key="7">
    <source>
        <dbReference type="ARBA" id="ARBA00023237"/>
    </source>
</evidence>
<keyword evidence="3 8" id="KW-1134">Transmembrane beta strand</keyword>
<evidence type="ECO:0000259" key="11">
    <source>
        <dbReference type="Pfam" id="PF07715"/>
    </source>
</evidence>
<keyword evidence="4 8" id="KW-0812">Transmembrane</keyword>
<dbReference type="Gene3D" id="2.60.40.1120">
    <property type="entry name" value="Carboxypeptidase-like, regulatory domain"/>
    <property type="match status" value="1"/>
</dbReference>
<dbReference type="RefSeq" id="WP_048642095.1">
    <property type="nucleotide sequence ID" value="NZ_CP012040.1"/>
</dbReference>
<evidence type="ECO:0000256" key="3">
    <source>
        <dbReference type="ARBA" id="ARBA00022452"/>
    </source>
</evidence>
<evidence type="ECO:0000313" key="13">
    <source>
        <dbReference type="Proteomes" id="UP000036520"/>
    </source>
</evidence>
<evidence type="ECO:0000256" key="8">
    <source>
        <dbReference type="PROSITE-ProRule" id="PRU01360"/>
    </source>
</evidence>
<dbReference type="PATRIC" id="fig|320787.5.peg.2600"/>
<dbReference type="InterPro" id="IPR023997">
    <property type="entry name" value="TonB-dep_OMP_SusC/RagA_CS"/>
</dbReference>
<evidence type="ECO:0000256" key="4">
    <source>
        <dbReference type="ARBA" id="ARBA00022692"/>
    </source>
</evidence>
<dbReference type="InterPro" id="IPR012910">
    <property type="entry name" value="Plug_dom"/>
</dbReference>
<dbReference type="PROSITE" id="PS52016">
    <property type="entry name" value="TONB_DEPENDENT_REC_3"/>
    <property type="match status" value="1"/>
</dbReference>
<dbReference type="Pfam" id="PF07715">
    <property type="entry name" value="Plug"/>
    <property type="match status" value="1"/>
</dbReference>
<comment type="similarity">
    <text evidence="8 9">Belongs to the TonB-dependent receptor family.</text>
</comment>
<dbReference type="InterPro" id="IPR008969">
    <property type="entry name" value="CarboxyPept-like_regulatory"/>
</dbReference>
<keyword evidence="6 8" id="KW-0472">Membrane</keyword>